<organism evidence="2 3">
    <name type="scientific">Microbacterium mitrae</name>
    <dbReference type="NCBI Taxonomy" id="664640"/>
    <lineage>
        <taxon>Bacteria</taxon>
        <taxon>Bacillati</taxon>
        <taxon>Actinomycetota</taxon>
        <taxon>Actinomycetes</taxon>
        <taxon>Micrococcales</taxon>
        <taxon>Microbacteriaceae</taxon>
        <taxon>Microbacterium</taxon>
    </lineage>
</organism>
<gene>
    <name evidence="2" type="ORF">FVP60_06830</name>
</gene>
<evidence type="ECO:0000256" key="1">
    <source>
        <dbReference type="SAM" id="Phobius"/>
    </source>
</evidence>
<feature type="transmembrane region" description="Helical" evidence="1">
    <location>
        <begin position="111"/>
        <end position="133"/>
    </location>
</feature>
<keyword evidence="1" id="KW-0812">Transmembrane</keyword>
<proteinExistence type="predicted"/>
<evidence type="ECO:0000313" key="2">
    <source>
        <dbReference type="EMBL" id="TXK04413.1"/>
    </source>
</evidence>
<name>A0A5C8HPP1_9MICO</name>
<comment type="caution">
    <text evidence="2">The sequence shown here is derived from an EMBL/GenBank/DDBJ whole genome shotgun (WGS) entry which is preliminary data.</text>
</comment>
<sequence>MNNALNVLGAVTDVFTSLGALATGFFAMMVLVIVLQQKTWTKVDAMIETEGTARVARWFDDRAGTVGAAILTPAQAAELGSADHAAIWVQPGRSGAVRLEAASPARRPATAALVASATLLVLSLGTSIVLMIIDG</sequence>
<dbReference type="Proteomes" id="UP000321196">
    <property type="component" value="Unassembled WGS sequence"/>
</dbReference>
<feature type="transmembrane region" description="Helical" evidence="1">
    <location>
        <begin position="14"/>
        <end position="35"/>
    </location>
</feature>
<dbReference type="EMBL" id="VRSW01000002">
    <property type="protein sequence ID" value="TXK04413.1"/>
    <property type="molecule type" value="Genomic_DNA"/>
</dbReference>
<dbReference type="AlphaFoldDB" id="A0A5C8HPP1"/>
<accession>A0A5C8HPP1</accession>
<evidence type="ECO:0000313" key="3">
    <source>
        <dbReference type="Proteomes" id="UP000321196"/>
    </source>
</evidence>
<keyword evidence="3" id="KW-1185">Reference proteome</keyword>
<protein>
    <submittedName>
        <fullName evidence="2">Uncharacterized protein</fullName>
    </submittedName>
</protein>
<dbReference type="OrthoDB" id="5079070at2"/>
<dbReference type="RefSeq" id="WP_147825548.1">
    <property type="nucleotide sequence ID" value="NZ_BAAARG010000002.1"/>
</dbReference>
<keyword evidence="1" id="KW-0472">Membrane</keyword>
<reference evidence="2 3" key="1">
    <citation type="submission" date="2019-08" db="EMBL/GenBank/DDBJ databases">
        <authorList>
            <person name="Dong K."/>
        </authorList>
    </citation>
    <scope>NUCLEOTIDE SEQUENCE [LARGE SCALE GENOMIC DNA]</scope>
    <source>
        <strain evidence="2 3">M4-8</strain>
    </source>
</reference>
<keyword evidence="1" id="KW-1133">Transmembrane helix</keyword>